<comment type="caution">
    <text evidence="1">The sequence shown here is derived from an EMBL/GenBank/DDBJ whole genome shotgun (WGS) entry which is preliminary data.</text>
</comment>
<keyword evidence="1" id="KW-0489">Methyltransferase</keyword>
<protein>
    <submittedName>
        <fullName evidence="1">Leucine carboxyl methyltransferase 2</fullName>
    </submittedName>
</protein>
<keyword evidence="2" id="KW-1185">Reference proteome</keyword>
<proteinExistence type="predicted"/>
<dbReference type="Proteomes" id="UP000799754">
    <property type="component" value="Unassembled WGS sequence"/>
</dbReference>
<keyword evidence="1" id="KW-0808">Transferase</keyword>
<organism evidence="1 2">
    <name type="scientific">Macroventuria anomochaeta</name>
    <dbReference type="NCBI Taxonomy" id="301207"/>
    <lineage>
        <taxon>Eukaryota</taxon>
        <taxon>Fungi</taxon>
        <taxon>Dikarya</taxon>
        <taxon>Ascomycota</taxon>
        <taxon>Pezizomycotina</taxon>
        <taxon>Dothideomycetes</taxon>
        <taxon>Pleosporomycetidae</taxon>
        <taxon>Pleosporales</taxon>
        <taxon>Pleosporineae</taxon>
        <taxon>Didymellaceae</taxon>
        <taxon>Macroventuria</taxon>
    </lineage>
</organism>
<reference evidence="1" key="1">
    <citation type="journal article" date="2020" name="Stud. Mycol.">
        <title>101 Dothideomycetes genomes: a test case for predicting lifestyles and emergence of pathogens.</title>
        <authorList>
            <person name="Haridas S."/>
            <person name="Albert R."/>
            <person name="Binder M."/>
            <person name="Bloem J."/>
            <person name="Labutti K."/>
            <person name="Salamov A."/>
            <person name="Andreopoulos B."/>
            <person name="Baker S."/>
            <person name="Barry K."/>
            <person name="Bills G."/>
            <person name="Bluhm B."/>
            <person name="Cannon C."/>
            <person name="Castanera R."/>
            <person name="Culley D."/>
            <person name="Daum C."/>
            <person name="Ezra D."/>
            <person name="Gonzalez J."/>
            <person name="Henrissat B."/>
            <person name="Kuo A."/>
            <person name="Liang C."/>
            <person name="Lipzen A."/>
            <person name="Lutzoni F."/>
            <person name="Magnuson J."/>
            <person name="Mondo S."/>
            <person name="Nolan M."/>
            <person name="Ohm R."/>
            <person name="Pangilinan J."/>
            <person name="Park H.-J."/>
            <person name="Ramirez L."/>
            <person name="Alfaro M."/>
            <person name="Sun H."/>
            <person name="Tritt A."/>
            <person name="Yoshinaga Y."/>
            <person name="Zwiers L.-H."/>
            <person name="Turgeon B."/>
            <person name="Goodwin S."/>
            <person name="Spatafora J."/>
            <person name="Crous P."/>
            <person name="Grigoriev I."/>
        </authorList>
    </citation>
    <scope>NUCLEOTIDE SEQUENCE</scope>
    <source>
        <strain evidence="1">CBS 525.71</strain>
    </source>
</reference>
<dbReference type="EMBL" id="MU006705">
    <property type="protein sequence ID" value="KAF2631182.1"/>
    <property type="molecule type" value="Genomic_DNA"/>
</dbReference>
<accession>A0ACB6SCE4</accession>
<evidence type="ECO:0000313" key="2">
    <source>
        <dbReference type="Proteomes" id="UP000799754"/>
    </source>
</evidence>
<evidence type="ECO:0000313" key="1">
    <source>
        <dbReference type="EMBL" id="KAF2631182.1"/>
    </source>
</evidence>
<gene>
    <name evidence="1" type="ORF">BU25DRAFT_333969</name>
</gene>
<name>A0ACB6SCE4_9PLEO</name>
<sequence>MSAKPKAKPAKGAVKGKGHLRSKAEKRDDDIIHTNDSSIVSKRCVSKLYLSEEPDFYEPFAPKYVRRNPLINRGYWLRMHAIEQVIKRFLEEDDGRKKVVVNLGCGYDPLPFQFWHRYASLTEEATFVDVDYPQLIEKKKDVVFTKSLLRDALLKTGLRTAEAPVRVRSDKYMAIGCDLRDLQLLERTLRAELDIPSTSLLFVAEVSVTYMPLTDANKLIQWANTFEASRFCVLEQYLPQGPDHPFALTMLTHFDKLHASINSVKQYQTLAQQSSRFLDAGWPSLEVARNLWDLWSDDSFTPPSLRKKVDAIEPFDEWEEFALFGGHYFLLVASNIKAGAAAPPEFNANPKDARNDSSSEPTSISLQSWKLPLDSAWTPRRFTAAFTLDGDTVAVHGGQGPQNRLSSISALTRGNADYQVQAESKLQPSARMCHTVTSMNKTSTLLVGGRASPTQALADCWLMNQGKWSVVDDIPSPRYRHSAVSVNASYDMSQSAGILVFGGKSSDGAVLNDWFLWTSNNGWHSIPVDGPRPPARFGAAISAMGVAQSAQTRGLLIGGIGACGTVLDDVWEWSLSGTAPPRLNFRDMTNRVRSSSTDSTYARIGASLVPWGDALLLIGGVSKLGVVGLAEEFMLLTHSDAGIGIQHPRIHLPTYWPLLVGAGISAVSRNEIVVAGGGAVCFSMGSFWNDYYFTITPSETVETKPWRPLTPQADSTAPAKSNSTQRDNHKVQPKKGKKVTKGLKSKDVPRVQLHNSEDFAALVATSRPAVITGLEIGPCTSLWTLSYLESKLGSDRELVVHECTSSAMTFGTKNFTYEKRSVSSFFASIRSGAPSYLRAISSTQPNKLPTRLEDDFPAISADFQIPSLCREVINDATYHSSPLRISGPVSLWLHYDVHPNILSQISGSKTLTLYPPSDVAHLAYPPGASSSSLPLTSLTHNPKLHPHIAALVPGDVLFIPPMWSHTATPNQSVSIAVNVFWKGLGDEMYAAGRDVYGNRDLKGYENGRRDVEKIVRAFRGLPADVGEFYLQRLAAEILEKGRKQSEKAGGGKEGKERVERGA</sequence>